<sequence>MATLPNGRHLAFPFRIARDGRTAAPVSDADQVRDELLQLLLTAPAERLFLPEFGAGLRKLVFEPASDVLRGVVKARITQALSRWLGHRLTVELIEVDWDDGLAMLSVTIRYRPAGSPDSRIVKFQRAGS</sequence>
<dbReference type="EMBL" id="LR743507">
    <property type="protein sequence ID" value="CAA2102605.1"/>
    <property type="molecule type" value="Genomic_DNA"/>
</dbReference>
<accession>A0A679J1W2</accession>
<dbReference type="SUPFAM" id="SSF160719">
    <property type="entry name" value="gpW/gp25-like"/>
    <property type="match status" value="1"/>
</dbReference>
<dbReference type="Gene3D" id="3.10.450.40">
    <property type="match status" value="1"/>
</dbReference>
<dbReference type="Pfam" id="PF04965">
    <property type="entry name" value="GPW_gp25"/>
    <property type="match status" value="1"/>
</dbReference>
<organism evidence="2">
    <name type="scientific">Variovorax paradoxus</name>
    <dbReference type="NCBI Taxonomy" id="34073"/>
    <lineage>
        <taxon>Bacteria</taxon>
        <taxon>Pseudomonadati</taxon>
        <taxon>Pseudomonadota</taxon>
        <taxon>Betaproteobacteria</taxon>
        <taxon>Burkholderiales</taxon>
        <taxon>Comamonadaceae</taxon>
        <taxon>Variovorax</taxon>
    </lineage>
</organism>
<dbReference type="InterPro" id="IPR007048">
    <property type="entry name" value="IraD/Gp25-like"/>
</dbReference>
<gene>
    <name evidence="2" type="ORF">VVAX_01839</name>
</gene>
<name>A0A679J1W2_VARPD</name>
<feature type="domain" description="IraD/Gp25-like" evidence="1">
    <location>
        <begin position="27"/>
        <end position="112"/>
    </location>
</feature>
<evidence type="ECO:0000259" key="1">
    <source>
        <dbReference type="Pfam" id="PF04965"/>
    </source>
</evidence>
<reference evidence="2" key="1">
    <citation type="submission" date="2019-12" db="EMBL/GenBank/DDBJ databases">
        <authorList>
            <person name="Cremers G."/>
        </authorList>
    </citation>
    <scope>NUCLEOTIDE SEQUENCE</scope>
    <source>
        <strain evidence="2">Vvax</strain>
    </source>
</reference>
<protein>
    <recommendedName>
        <fullName evidence="1">IraD/Gp25-like domain-containing protein</fullName>
    </recommendedName>
</protein>
<evidence type="ECO:0000313" key="2">
    <source>
        <dbReference type="EMBL" id="CAA2102605.1"/>
    </source>
</evidence>
<dbReference type="RefSeq" id="WP_339089529.1">
    <property type="nucleotide sequence ID" value="NZ_LR743507.1"/>
</dbReference>
<dbReference type="AlphaFoldDB" id="A0A679J1W2"/>
<proteinExistence type="predicted"/>